<dbReference type="Proteomes" id="UP001642483">
    <property type="component" value="Unassembled WGS sequence"/>
</dbReference>
<proteinExistence type="predicted"/>
<dbReference type="InterPro" id="IPR009057">
    <property type="entry name" value="Homeodomain-like_sf"/>
</dbReference>
<dbReference type="SUPFAM" id="SSF46689">
    <property type="entry name" value="Homeodomain-like"/>
    <property type="match status" value="1"/>
</dbReference>
<feature type="region of interest" description="Disordered" evidence="7">
    <location>
        <begin position="126"/>
        <end position="172"/>
    </location>
</feature>
<feature type="region of interest" description="Disordered" evidence="7">
    <location>
        <begin position="344"/>
        <end position="363"/>
    </location>
</feature>
<feature type="region of interest" description="Disordered" evidence="7">
    <location>
        <begin position="493"/>
        <end position="522"/>
    </location>
</feature>
<reference evidence="9 10" key="1">
    <citation type="submission" date="2024-02" db="EMBL/GenBank/DDBJ databases">
        <authorList>
            <person name="Daric V."/>
            <person name="Darras S."/>
        </authorList>
    </citation>
    <scope>NUCLEOTIDE SEQUENCE [LARGE SCALE GENOMIC DNA]</scope>
</reference>
<dbReference type="InterPro" id="IPR037131">
    <property type="entry name" value="Homeo_prospero_dom_sf"/>
</dbReference>
<comment type="caution">
    <text evidence="9">The sequence shown here is derived from an EMBL/GenBank/DDBJ whole genome shotgun (WGS) entry which is preliminary data.</text>
</comment>
<protein>
    <recommendedName>
        <fullName evidence="8">Prospero domain-containing protein</fullName>
    </recommendedName>
</protein>
<feature type="compositionally biased region" description="Polar residues" evidence="7">
    <location>
        <begin position="354"/>
        <end position="363"/>
    </location>
</feature>
<evidence type="ECO:0000256" key="2">
    <source>
        <dbReference type="ARBA" id="ARBA00023015"/>
    </source>
</evidence>
<feature type="compositionally biased region" description="Basic and acidic residues" evidence="7">
    <location>
        <begin position="129"/>
        <end position="156"/>
    </location>
</feature>
<feature type="domain" description="Prospero" evidence="8">
    <location>
        <begin position="668"/>
        <end position="826"/>
    </location>
</feature>
<organism evidence="9 10">
    <name type="scientific">Clavelina lepadiformis</name>
    <name type="common">Light-bulb sea squirt</name>
    <name type="synonym">Ascidia lepadiformis</name>
    <dbReference type="NCBI Taxonomy" id="159417"/>
    <lineage>
        <taxon>Eukaryota</taxon>
        <taxon>Metazoa</taxon>
        <taxon>Chordata</taxon>
        <taxon>Tunicata</taxon>
        <taxon>Ascidiacea</taxon>
        <taxon>Aplousobranchia</taxon>
        <taxon>Clavelinidae</taxon>
        <taxon>Clavelina</taxon>
    </lineage>
</organism>
<evidence type="ECO:0000256" key="1">
    <source>
        <dbReference type="ARBA" id="ARBA00004123"/>
    </source>
</evidence>
<keyword evidence="6" id="KW-0539">Nucleus</keyword>
<keyword evidence="10" id="KW-1185">Reference proteome</keyword>
<sequence>MISPRHQRPKDNCVDQEHLCLPCDNLSFSESAKMWNDDRDREMPGEAVDTSAETNDGFCSDDSSSIVRTVEDLRFNGDVNKRDSPIDAENVFGDDDGKSVDMNCDGPAQNEDVLTKAKRARVENIVTNIKDKPGKLSSHEQRLSSRSSTEDQDKAAEQGISNHPQPRKRRMNEKIRKLQEEVAFLQKEYDCDYKTVQSPDRNIEIREEEEWNSKSKRFRISTNAQARKSPKQDNSQISSPEPHFRGAINVIVPQNGCTGQSDERFAVGKAYDVLVQSLKQELSSVLGIVVENSAKRVLEELQLSIEHKQRNGFVFQDETRKKDTVNDNAFSFEKSRKEAKIVSPAGNPRRNLENHSSGFADNSASNKVQLEHGMKSSQIRSDQNICGSRSSSQMFSNFTFADGQLDVGWKSEDTMRNDKRRLSTSTESLRNSADKNDEQTEALSLVVRKPTASTPNSAYSTSPNGDCSFIPLDSKLQHSPYLHSSRKEADFNLSQASSASFSPESRSPERNRTPPASFLNSKAPPPFSHSFFRDANLYPPASNAFRHPLRHHPLTSPYRPHDAILSPTLMKPPPLPFYPTTNQTQSVYPFTSNPLPFPIPSFSSFHQGALANALADTYGRFRDNFGPGIARPTISTRTSTRENKTMGLPKDRHVTKADSSDFRSSAVDEGLTPQHLKKAKLMFFYTRYPSANTLKTYFNDVKFSRATTSQLIKWFSNFREFYYIQMEKFARQVLGDGLTDVSQIQVTRDSELFRVLSLHYNKSNDYRVPEQFIKVSQKSLHEFFLAIQCGKDHDPAWKKVIYKVICKLDQGIPELFKSPNVLEHLHEI</sequence>
<evidence type="ECO:0000256" key="4">
    <source>
        <dbReference type="ARBA" id="ARBA00023155"/>
    </source>
</evidence>
<dbReference type="PROSITE" id="PS51818">
    <property type="entry name" value="HOMEO_PROSPERO"/>
    <property type="match status" value="1"/>
</dbReference>
<evidence type="ECO:0000313" key="9">
    <source>
        <dbReference type="EMBL" id="CAK8676615.1"/>
    </source>
</evidence>
<comment type="subcellular location">
    <subcellularLocation>
        <location evidence="1">Nucleus</location>
    </subcellularLocation>
</comment>
<dbReference type="Gene3D" id="1.10.10.500">
    <property type="entry name" value="Homeo-prospero domain"/>
    <property type="match status" value="1"/>
</dbReference>
<keyword evidence="3" id="KW-0238">DNA-binding</keyword>
<dbReference type="InterPro" id="IPR039350">
    <property type="entry name" value="Prospero_homeodomain"/>
</dbReference>
<dbReference type="InterPro" id="IPR023082">
    <property type="entry name" value="Homeo_prospero_dom"/>
</dbReference>
<feature type="region of interest" description="Disordered" evidence="7">
    <location>
        <begin position="418"/>
        <end position="464"/>
    </location>
</feature>
<feature type="compositionally biased region" description="Polar residues" evidence="7">
    <location>
        <begin position="220"/>
        <end position="239"/>
    </location>
</feature>
<keyword evidence="4" id="KW-0371">Homeobox</keyword>
<gene>
    <name evidence="9" type="ORF">CVLEPA_LOCUS6068</name>
</gene>
<evidence type="ECO:0000259" key="8">
    <source>
        <dbReference type="PROSITE" id="PS51818"/>
    </source>
</evidence>
<feature type="compositionally biased region" description="Low complexity" evidence="7">
    <location>
        <begin position="494"/>
        <end position="505"/>
    </location>
</feature>
<dbReference type="PANTHER" id="PTHR12198:SF0">
    <property type="entry name" value="HOMEOBOX PROTEIN PROSPERO"/>
    <property type="match status" value="1"/>
</dbReference>
<name>A0ABP0FA90_CLALP</name>
<evidence type="ECO:0000256" key="5">
    <source>
        <dbReference type="ARBA" id="ARBA00023163"/>
    </source>
</evidence>
<dbReference type="EMBL" id="CAWYQH010000035">
    <property type="protein sequence ID" value="CAK8676615.1"/>
    <property type="molecule type" value="Genomic_DNA"/>
</dbReference>
<dbReference type="Pfam" id="PF05044">
    <property type="entry name" value="HPD"/>
    <property type="match status" value="1"/>
</dbReference>
<keyword evidence="5" id="KW-0804">Transcription</keyword>
<evidence type="ECO:0000313" key="10">
    <source>
        <dbReference type="Proteomes" id="UP001642483"/>
    </source>
</evidence>
<evidence type="ECO:0000256" key="3">
    <source>
        <dbReference type="ARBA" id="ARBA00023125"/>
    </source>
</evidence>
<keyword evidence="2" id="KW-0805">Transcription regulation</keyword>
<feature type="compositionally biased region" description="Polar residues" evidence="7">
    <location>
        <begin position="451"/>
        <end position="464"/>
    </location>
</feature>
<dbReference type="PANTHER" id="PTHR12198">
    <property type="entry name" value="HOMEOBOX PROTEIN PROSPERO/PROX-1/CEH-26"/>
    <property type="match status" value="1"/>
</dbReference>
<evidence type="ECO:0000256" key="6">
    <source>
        <dbReference type="ARBA" id="ARBA00023242"/>
    </source>
</evidence>
<accession>A0ABP0FA90</accession>
<evidence type="ECO:0000256" key="7">
    <source>
        <dbReference type="SAM" id="MobiDB-lite"/>
    </source>
</evidence>
<feature type="region of interest" description="Disordered" evidence="7">
    <location>
        <begin position="219"/>
        <end position="242"/>
    </location>
</feature>